<accession>A0A9W6ZE85</accession>
<dbReference type="Pfam" id="PF03492">
    <property type="entry name" value="Methyltransf_7"/>
    <property type="match status" value="1"/>
</dbReference>
<dbReference type="SUPFAM" id="SSF53335">
    <property type="entry name" value="S-adenosyl-L-methionine-dependent methyltransferases"/>
    <property type="match status" value="1"/>
</dbReference>
<name>A0A9W6ZE85_9STRA</name>
<sequence>MLGPLYNTTCHHQSTPSLSLSSSFLTSSIANLSHTSPKFTILDLGCSTGSNALTLAKKVVNQFKSHSCGVPLTYIFNDLPSNDWKLLRSTISKGELNAEIKYVPKSFYECIVPKETVDLSLSYITAHWLNPPYLPSSSVLIQESGCTGVWKVKAHYDLVKFFELRAEELKCKGEGIFIMVGGGEEVEGENSGDTPYCNWCEPVGLEHSVFTEALSRAGLSNRNCFVGYYMRTLSEVLSALSYVPSLELLNSSTSTFQISTESTIEQADLAWSIHGCSIINSGGLNEDEGERVKEELRNVISEYCSEGGVVPYLCVRVKRKLRN</sequence>
<dbReference type="AlphaFoldDB" id="A0A9W6ZE85"/>
<proteinExistence type="predicted"/>
<dbReference type="EMBL" id="BRXW01000397">
    <property type="protein sequence ID" value="GMH50641.1"/>
    <property type="molecule type" value="Genomic_DNA"/>
</dbReference>
<gene>
    <name evidence="1" type="ORF">TrLO_g9549</name>
</gene>
<dbReference type="GO" id="GO:0008168">
    <property type="term" value="F:methyltransferase activity"/>
    <property type="evidence" value="ECO:0007669"/>
    <property type="project" value="InterPro"/>
</dbReference>
<dbReference type="OrthoDB" id="68782at2759"/>
<dbReference type="Gene3D" id="3.40.50.150">
    <property type="entry name" value="Vaccinia Virus protein VP39"/>
    <property type="match status" value="1"/>
</dbReference>
<keyword evidence="2" id="KW-1185">Reference proteome</keyword>
<dbReference type="InterPro" id="IPR029063">
    <property type="entry name" value="SAM-dependent_MTases_sf"/>
</dbReference>
<dbReference type="PANTHER" id="PTHR31009">
    <property type="entry name" value="S-ADENOSYL-L-METHIONINE:CARBOXYL METHYLTRANSFERASE FAMILY PROTEIN"/>
    <property type="match status" value="1"/>
</dbReference>
<protein>
    <submittedName>
        <fullName evidence="1">Uncharacterized protein</fullName>
    </submittedName>
</protein>
<organism evidence="1 2">
    <name type="scientific">Triparma laevis f. longispina</name>
    <dbReference type="NCBI Taxonomy" id="1714387"/>
    <lineage>
        <taxon>Eukaryota</taxon>
        <taxon>Sar</taxon>
        <taxon>Stramenopiles</taxon>
        <taxon>Ochrophyta</taxon>
        <taxon>Bolidophyceae</taxon>
        <taxon>Parmales</taxon>
        <taxon>Triparmaceae</taxon>
        <taxon>Triparma</taxon>
    </lineage>
</organism>
<reference evidence="2" key="1">
    <citation type="journal article" date="2023" name="Commun. Biol.">
        <title>Genome analysis of Parmales, the sister group of diatoms, reveals the evolutionary specialization of diatoms from phago-mixotrophs to photoautotrophs.</title>
        <authorList>
            <person name="Ban H."/>
            <person name="Sato S."/>
            <person name="Yoshikawa S."/>
            <person name="Yamada K."/>
            <person name="Nakamura Y."/>
            <person name="Ichinomiya M."/>
            <person name="Sato N."/>
            <person name="Blanc-Mathieu R."/>
            <person name="Endo H."/>
            <person name="Kuwata A."/>
            <person name="Ogata H."/>
        </authorList>
    </citation>
    <scope>NUCLEOTIDE SEQUENCE [LARGE SCALE GENOMIC DNA]</scope>
    <source>
        <strain evidence="2">NIES 3700</strain>
    </source>
</reference>
<evidence type="ECO:0000313" key="1">
    <source>
        <dbReference type="EMBL" id="GMH50641.1"/>
    </source>
</evidence>
<comment type="caution">
    <text evidence="1">The sequence shown here is derived from an EMBL/GenBank/DDBJ whole genome shotgun (WGS) entry which is preliminary data.</text>
</comment>
<dbReference type="InterPro" id="IPR005299">
    <property type="entry name" value="MeTrfase_7"/>
</dbReference>
<evidence type="ECO:0000313" key="2">
    <source>
        <dbReference type="Proteomes" id="UP001165122"/>
    </source>
</evidence>
<dbReference type="Proteomes" id="UP001165122">
    <property type="component" value="Unassembled WGS sequence"/>
</dbReference>